<evidence type="ECO:0000313" key="2">
    <source>
        <dbReference type="Proteomes" id="UP000030687"/>
    </source>
</evidence>
<dbReference type="Proteomes" id="UP000030687">
    <property type="component" value="Unassembled WGS sequence"/>
</dbReference>
<dbReference type="EMBL" id="KI536726">
    <property type="protein sequence ID" value="ESR51058.1"/>
    <property type="molecule type" value="Genomic_DNA"/>
</dbReference>
<sequence>MAYHGKKQKNKENGLSNGWEKVACPSAINMPIFLMGENPLHIVDRTLEEESNETKTLLDFETVSDK</sequence>
<dbReference type="KEGG" id="cic:CICLE_v10033272mg"/>
<dbReference type="Gramene" id="ESR51058">
    <property type="protein sequence ID" value="ESR51058"/>
    <property type="gene ID" value="CICLE_v10033272mg"/>
</dbReference>
<evidence type="ECO:0000313" key="1">
    <source>
        <dbReference type="EMBL" id="ESR51058.1"/>
    </source>
</evidence>
<keyword evidence="2" id="KW-1185">Reference proteome</keyword>
<proteinExistence type="predicted"/>
<gene>
    <name evidence="1" type="ORF">CICLE_v10033272mg</name>
</gene>
<name>V4ST79_CITCL</name>
<dbReference type="InParanoid" id="V4ST79"/>
<protein>
    <submittedName>
        <fullName evidence="1">Uncharacterized protein</fullName>
    </submittedName>
</protein>
<accession>V4ST79</accession>
<reference evidence="1 2" key="1">
    <citation type="submission" date="2013-10" db="EMBL/GenBank/DDBJ databases">
        <authorList>
            <consortium name="International Citrus Genome Consortium"/>
            <person name="Jenkins J."/>
            <person name="Schmutz J."/>
            <person name="Prochnik S."/>
            <person name="Rokhsar D."/>
            <person name="Gmitter F."/>
            <person name="Ollitrault P."/>
            <person name="Machado M."/>
            <person name="Talon M."/>
            <person name="Wincker P."/>
            <person name="Jaillon O."/>
            <person name="Morgante M."/>
        </authorList>
    </citation>
    <scope>NUCLEOTIDE SEQUENCE</scope>
    <source>
        <strain evidence="2">cv. Clemenules</strain>
    </source>
</reference>
<dbReference type="AlphaFoldDB" id="V4ST79"/>
<organism evidence="1 2">
    <name type="scientific">Citrus clementina</name>
    <name type="common">Clementine</name>
    <name type="synonym">Citrus deliciosa x Citrus sinensis</name>
    <dbReference type="NCBI Taxonomy" id="85681"/>
    <lineage>
        <taxon>Eukaryota</taxon>
        <taxon>Viridiplantae</taxon>
        <taxon>Streptophyta</taxon>
        <taxon>Embryophyta</taxon>
        <taxon>Tracheophyta</taxon>
        <taxon>Spermatophyta</taxon>
        <taxon>Magnoliopsida</taxon>
        <taxon>eudicotyledons</taxon>
        <taxon>Gunneridae</taxon>
        <taxon>Pentapetalae</taxon>
        <taxon>rosids</taxon>
        <taxon>malvids</taxon>
        <taxon>Sapindales</taxon>
        <taxon>Rutaceae</taxon>
        <taxon>Aurantioideae</taxon>
        <taxon>Citrus</taxon>
    </lineage>
</organism>